<dbReference type="EMBL" id="JACNFK010000023">
    <property type="protein sequence ID" value="MBC8519453.1"/>
    <property type="molecule type" value="Genomic_DNA"/>
</dbReference>
<dbReference type="Proteomes" id="UP000654401">
    <property type="component" value="Unassembled WGS sequence"/>
</dbReference>
<accession>A0A8J6TSD0</accession>
<dbReference type="CDD" id="cd02440">
    <property type="entry name" value="AdoMet_MTases"/>
    <property type="match status" value="1"/>
</dbReference>
<keyword evidence="2" id="KW-0808">Transferase</keyword>
<evidence type="ECO:0000259" key="1">
    <source>
        <dbReference type="Pfam" id="PF08241"/>
    </source>
</evidence>
<name>A0A8J6TSD0_9GAMM</name>
<proteinExistence type="predicted"/>
<reference evidence="2 3" key="1">
    <citation type="submission" date="2020-08" db="EMBL/GenBank/DDBJ databases">
        <title>Bridging the membrane lipid divide: bacteria of the FCB group superphylum have the potential to synthesize archaeal ether lipids.</title>
        <authorList>
            <person name="Villanueva L."/>
            <person name="Von Meijenfeldt F.A.B."/>
            <person name="Westbye A.B."/>
            <person name="Yadav S."/>
            <person name="Hopmans E.C."/>
            <person name="Dutilh B.E."/>
            <person name="Sinninghe Damste J.S."/>
        </authorList>
    </citation>
    <scope>NUCLEOTIDE SEQUENCE [LARGE SCALE GENOMIC DNA]</scope>
    <source>
        <strain evidence="2">NIOZ-UU100</strain>
    </source>
</reference>
<dbReference type="SUPFAM" id="SSF53335">
    <property type="entry name" value="S-adenosyl-L-methionine-dependent methyltransferases"/>
    <property type="match status" value="1"/>
</dbReference>
<dbReference type="Pfam" id="PF08241">
    <property type="entry name" value="Methyltransf_11"/>
    <property type="match status" value="1"/>
</dbReference>
<dbReference type="Gene3D" id="3.40.50.150">
    <property type="entry name" value="Vaccinia Virus protein VP39"/>
    <property type="match status" value="1"/>
</dbReference>
<gene>
    <name evidence="2" type="ORF">H8D24_03475</name>
</gene>
<dbReference type="GO" id="GO:0032259">
    <property type="term" value="P:methylation"/>
    <property type="evidence" value="ECO:0007669"/>
    <property type="project" value="UniProtKB-KW"/>
</dbReference>
<evidence type="ECO:0000313" key="2">
    <source>
        <dbReference type="EMBL" id="MBC8519453.1"/>
    </source>
</evidence>
<dbReference type="PANTHER" id="PTHR42912">
    <property type="entry name" value="METHYLTRANSFERASE"/>
    <property type="match status" value="1"/>
</dbReference>
<feature type="domain" description="Methyltransferase type 11" evidence="1">
    <location>
        <begin position="47"/>
        <end position="131"/>
    </location>
</feature>
<dbReference type="InterPro" id="IPR029063">
    <property type="entry name" value="SAM-dependent_MTases_sf"/>
</dbReference>
<dbReference type="InterPro" id="IPR050508">
    <property type="entry name" value="Methyltransf_Superfamily"/>
</dbReference>
<dbReference type="AlphaFoldDB" id="A0A8J6TSD0"/>
<keyword evidence="2" id="KW-0489">Methyltransferase</keyword>
<sequence length="215" mass="23946">MPKPNLTNPFDSNAARYDQWFERHQTTYQLELAAIKELLPTHGKGIEIGAGTGRFMGPLGIENGIEPSASMRTIAAKHGLVLQDGVAEDLPLSDNSYDYLLFITALCFVDSASQALYEAYRVLRENGTLIIGMIDKASHLGKEYERNRHNSIFYQHAYFYSVKEIVEIARKTGFSHFQYRQALFPKTGHTESSSAKGHGDGAFVVISARKAPKMA</sequence>
<dbReference type="GO" id="GO:0008757">
    <property type="term" value="F:S-adenosylmethionine-dependent methyltransferase activity"/>
    <property type="evidence" value="ECO:0007669"/>
    <property type="project" value="InterPro"/>
</dbReference>
<evidence type="ECO:0000313" key="3">
    <source>
        <dbReference type="Proteomes" id="UP000654401"/>
    </source>
</evidence>
<protein>
    <submittedName>
        <fullName evidence="2">Class I SAM-dependent methyltransferase</fullName>
    </submittedName>
</protein>
<comment type="caution">
    <text evidence="2">The sequence shown here is derived from an EMBL/GenBank/DDBJ whole genome shotgun (WGS) entry which is preliminary data.</text>
</comment>
<dbReference type="InterPro" id="IPR013216">
    <property type="entry name" value="Methyltransf_11"/>
</dbReference>
<dbReference type="PANTHER" id="PTHR42912:SF80">
    <property type="entry name" value="METHYLTRANSFERASE DOMAIN-CONTAINING PROTEIN"/>
    <property type="match status" value="1"/>
</dbReference>
<organism evidence="2 3">
    <name type="scientific">Candidatus Thiopontia autotrophica</name>
    <dbReference type="NCBI Taxonomy" id="2841688"/>
    <lineage>
        <taxon>Bacteria</taxon>
        <taxon>Pseudomonadati</taxon>
        <taxon>Pseudomonadota</taxon>
        <taxon>Gammaproteobacteria</taxon>
        <taxon>Candidatus Thiopontia</taxon>
    </lineage>
</organism>